<dbReference type="GO" id="GO:0005813">
    <property type="term" value="C:centrosome"/>
    <property type="evidence" value="ECO:0007669"/>
    <property type="project" value="TreeGrafter"/>
</dbReference>
<proteinExistence type="inferred from homology"/>
<evidence type="ECO:0000313" key="2">
    <source>
        <dbReference type="EMBL" id="KAG7508344.1"/>
    </source>
</evidence>
<comment type="similarity">
    <text evidence="1">Belongs to the TCP10 family.</text>
</comment>
<keyword evidence="3" id="KW-1185">Reference proteome</keyword>
<dbReference type="EMBL" id="JAGKHQ010000009">
    <property type="protein sequence ID" value="KAG7508344.1"/>
    <property type="molecule type" value="Genomic_DNA"/>
</dbReference>
<evidence type="ECO:0000313" key="3">
    <source>
        <dbReference type="Proteomes" id="UP000693946"/>
    </source>
</evidence>
<dbReference type="GO" id="GO:0060271">
    <property type="term" value="P:cilium assembly"/>
    <property type="evidence" value="ECO:0007669"/>
    <property type="project" value="TreeGrafter"/>
</dbReference>
<dbReference type="AlphaFoldDB" id="A0AAV6RTK5"/>
<evidence type="ECO:0008006" key="4">
    <source>
        <dbReference type="Google" id="ProtNLM"/>
    </source>
</evidence>
<reference evidence="2 3" key="1">
    <citation type="journal article" date="2021" name="Sci. Rep.">
        <title>Chromosome anchoring in Senegalese sole (Solea senegalensis) reveals sex-associated markers and genome rearrangements in flatfish.</title>
        <authorList>
            <person name="Guerrero-Cozar I."/>
            <person name="Gomez-Garrido J."/>
            <person name="Berbel C."/>
            <person name="Martinez-Blanch J.F."/>
            <person name="Alioto T."/>
            <person name="Claros M.G."/>
            <person name="Gagnaire P.A."/>
            <person name="Manchado M."/>
        </authorList>
    </citation>
    <scope>NUCLEOTIDE SEQUENCE [LARGE SCALE GENOMIC DNA]</scope>
    <source>
        <strain evidence="2">Sse05_10M</strain>
    </source>
</reference>
<dbReference type="Proteomes" id="UP000693946">
    <property type="component" value="Linkage Group LG17"/>
</dbReference>
<accession>A0AAV6RTK5</accession>
<gene>
    <name evidence="2" type="ORF">JOB18_010177</name>
</gene>
<protein>
    <recommendedName>
        <fullName evidence="4">Centromere protein J C-terminal domain-containing protein</fullName>
    </recommendedName>
</protein>
<dbReference type="GO" id="GO:0061511">
    <property type="term" value="P:centriole elongation"/>
    <property type="evidence" value="ECO:0007669"/>
    <property type="project" value="TreeGrafter"/>
</dbReference>
<evidence type="ECO:0000256" key="1">
    <source>
        <dbReference type="ARBA" id="ARBA00005627"/>
    </source>
</evidence>
<name>A0AAV6RTK5_SOLSE</name>
<dbReference type="PANTHER" id="PTHR10331">
    <property type="entry name" value="T COMPLEX PROTEIN 10"/>
    <property type="match status" value="1"/>
</dbReference>
<dbReference type="PANTHER" id="PTHR10331:SF6">
    <property type="entry name" value="SPINDLE ASSEMBLY ABNORMAL 4"/>
    <property type="match status" value="1"/>
</dbReference>
<organism evidence="2 3">
    <name type="scientific">Solea senegalensis</name>
    <name type="common">Senegalese sole</name>
    <dbReference type="NCBI Taxonomy" id="28829"/>
    <lineage>
        <taxon>Eukaryota</taxon>
        <taxon>Metazoa</taxon>
        <taxon>Chordata</taxon>
        <taxon>Craniata</taxon>
        <taxon>Vertebrata</taxon>
        <taxon>Euteleostomi</taxon>
        <taxon>Actinopterygii</taxon>
        <taxon>Neopterygii</taxon>
        <taxon>Teleostei</taxon>
        <taxon>Neoteleostei</taxon>
        <taxon>Acanthomorphata</taxon>
        <taxon>Carangaria</taxon>
        <taxon>Pleuronectiformes</taxon>
        <taxon>Pleuronectoidei</taxon>
        <taxon>Soleidae</taxon>
        <taxon>Solea</taxon>
    </lineage>
</organism>
<dbReference type="GO" id="GO:0015631">
    <property type="term" value="F:tubulin binding"/>
    <property type="evidence" value="ECO:0007669"/>
    <property type="project" value="TreeGrafter"/>
</dbReference>
<sequence length="101" mass="11598">MTRKRRCTAPTRSQKLQLEKEVHFYAASQTTRVSYPCGLQLLHFLNKQIEWRHPGGRREILFPDQTLKFVESGGSETTTIFSDGTVVHIAPNVRLQSDINK</sequence>
<dbReference type="InterPro" id="IPR026581">
    <property type="entry name" value="TCP10L/CENPJ"/>
</dbReference>
<comment type="caution">
    <text evidence="2">The sequence shown here is derived from an EMBL/GenBank/DDBJ whole genome shotgun (WGS) entry which is preliminary data.</text>
</comment>
<dbReference type="GO" id="GO:0005814">
    <property type="term" value="C:centriole"/>
    <property type="evidence" value="ECO:0007669"/>
    <property type="project" value="TreeGrafter"/>
</dbReference>